<accession>A0ABU8TK18</accession>
<dbReference type="Gene3D" id="3.40.630.30">
    <property type="match status" value="1"/>
</dbReference>
<dbReference type="PANTHER" id="PTHR43138">
    <property type="entry name" value="ACETYLTRANSFERASE, GNAT FAMILY"/>
    <property type="match status" value="1"/>
</dbReference>
<proteinExistence type="predicted"/>
<evidence type="ECO:0000259" key="1">
    <source>
        <dbReference type="PROSITE" id="PS51186"/>
    </source>
</evidence>
<dbReference type="Proteomes" id="UP001385499">
    <property type="component" value="Unassembled WGS sequence"/>
</dbReference>
<feature type="domain" description="N-acetyltransferase" evidence="1">
    <location>
        <begin position="4"/>
        <end position="167"/>
    </location>
</feature>
<dbReference type="Pfam" id="PF00583">
    <property type="entry name" value="Acetyltransf_1"/>
    <property type="match status" value="1"/>
</dbReference>
<name>A0ABU8TK18_9HYPH</name>
<keyword evidence="3" id="KW-1185">Reference proteome</keyword>
<dbReference type="GO" id="GO:0016746">
    <property type="term" value="F:acyltransferase activity"/>
    <property type="evidence" value="ECO:0007669"/>
    <property type="project" value="UniProtKB-KW"/>
</dbReference>
<dbReference type="EC" id="2.3.1.-" evidence="2"/>
<reference evidence="2 3" key="1">
    <citation type="submission" date="2024-02" db="EMBL/GenBank/DDBJ databases">
        <title>Roseibium algae sp. nov., isolated from marine alga (Grateloupia sp.), showing potential in myo-inositol conversion.</title>
        <authorList>
            <person name="Wang Y."/>
        </authorList>
    </citation>
    <scope>NUCLEOTIDE SEQUENCE [LARGE SCALE GENOMIC DNA]</scope>
    <source>
        <strain evidence="2 3">H3510</strain>
    </source>
</reference>
<dbReference type="InterPro" id="IPR052742">
    <property type="entry name" value="Mito_N-acetyltransferase"/>
</dbReference>
<evidence type="ECO:0000313" key="3">
    <source>
        <dbReference type="Proteomes" id="UP001385499"/>
    </source>
</evidence>
<organism evidence="2 3">
    <name type="scientific">Roseibium algae</name>
    <dbReference type="NCBI Taxonomy" id="3123038"/>
    <lineage>
        <taxon>Bacteria</taxon>
        <taxon>Pseudomonadati</taxon>
        <taxon>Pseudomonadota</taxon>
        <taxon>Alphaproteobacteria</taxon>
        <taxon>Hyphomicrobiales</taxon>
        <taxon>Stappiaceae</taxon>
        <taxon>Roseibium</taxon>
    </lineage>
</organism>
<sequence>MTGISLRPVRASDHDVLISVLQPVFAAGDTYAFDTDMTRDGTLAKWRDGHDVFVAETTDGDSPQILGSYYICANQSGGGSHVCNCGFVTAPAARGKGVARLMLEHALQTARDQGFRAMQFNFVVSTNTRAISIWQDYGFDVVGRLPGAFRHPSEGYVDALVMYRDLTKP</sequence>
<keyword evidence="2" id="KW-0012">Acyltransferase</keyword>
<gene>
    <name evidence="2" type="ORF">V6575_10485</name>
</gene>
<dbReference type="InterPro" id="IPR000182">
    <property type="entry name" value="GNAT_dom"/>
</dbReference>
<dbReference type="CDD" id="cd04301">
    <property type="entry name" value="NAT_SF"/>
    <property type="match status" value="1"/>
</dbReference>
<protein>
    <submittedName>
        <fullName evidence="2">N-acetyltransferase</fullName>
        <ecNumber evidence="2">2.3.1.-</ecNumber>
    </submittedName>
</protein>
<dbReference type="SUPFAM" id="SSF55729">
    <property type="entry name" value="Acyl-CoA N-acyltransferases (Nat)"/>
    <property type="match status" value="1"/>
</dbReference>
<dbReference type="EMBL" id="JBAKIA010000005">
    <property type="protein sequence ID" value="MEJ8474514.1"/>
    <property type="molecule type" value="Genomic_DNA"/>
</dbReference>
<dbReference type="InterPro" id="IPR016181">
    <property type="entry name" value="Acyl_CoA_acyltransferase"/>
</dbReference>
<dbReference type="PROSITE" id="PS51186">
    <property type="entry name" value="GNAT"/>
    <property type="match status" value="1"/>
</dbReference>
<keyword evidence="2" id="KW-0808">Transferase</keyword>
<dbReference type="PANTHER" id="PTHR43138:SF1">
    <property type="entry name" value="N-ACETYLTRANSFERASE ACA1"/>
    <property type="match status" value="1"/>
</dbReference>
<evidence type="ECO:0000313" key="2">
    <source>
        <dbReference type="EMBL" id="MEJ8474514.1"/>
    </source>
</evidence>
<comment type="caution">
    <text evidence="2">The sequence shown here is derived from an EMBL/GenBank/DDBJ whole genome shotgun (WGS) entry which is preliminary data.</text>
</comment>